<dbReference type="CDD" id="cd07438">
    <property type="entry name" value="PHP_HisPPase_AMP"/>
    <property type="match status" value="1"/>
</dbReference>
<dbReference type="Gene3D" id="3.20.20.140">
    <property type="entry name" value="Metal-dependent hydrolases"/>
    <property type="match status" value="1"/>
</dbReference>
<dbReference type="Pfam" id="PF02811">
    <property type="entry name" value="PHP"/>
    <property type="match status" value="1"/>
</dbReference>
<dbReference type="STRING" id="1797994.A2227_04045"/>
<evidence type="ECO:0000313" key="2">
    <source>
        <dbReference type="EMBL" id="OGF27720.1"/>
    </source>
</evidence>
<feature type="domain" description="Polymerase/histidinol phosphatase N-terminal" evidence="1">
    <location>
        <begin position="4"/>
        <end position="69"/>
    </location>
</feature>
<dbReference type="InterPro" id="IPR003141">
    <property type="entry name" value="Pol/His_phosphatase_N"/>
</dbReference>
<dbReference type="Gene3D" id="1.10.150.650">
    <property type="match status" value="1"/>
</dbReference>
<dbReference type="EMBL" id="MFGB01000006">
    <property type="protein sequence ID" value="OGF27720.1"/>
    <property type="molecule type" value="Genomic_DNA"/>
</dbReference>
<proteinExistence type="predicted"/>
<gene>
    <name evidence="2" type="ORF">A2227_04045</name>
</gene>
<comment type="caution">
    <text evidence="2">The sequence shown here is derived from an EMBL/GenBank/DDBJ whole genome shotgun (WGS) entry which is preliminary data.</text>
</comment>
<dbReference type="InterPro" id="IPR052018">
    <property type="entry name" value="PHP_domain"/>
</dbReference>
<sequence length="288" mass="32158">MKKIDLHLHSSLSDGDYEFAKVIDLAREKKLETISITDHNTWFCLDKKASLAKKKGIELIQGIEISAKHEGVELHILGYAEKFDGNVFKKGLDKTLAGNKERMRRITANLVKHGYYNLNFSNILKSKPPQACLTKHDVIKELIKRSGMEYGEAKKTVEEQSVPYGNWAMTPLEAVRLIEKAGGLAVLAHGGETIHKFEKKYGKGKGGKIFFGFIGLLIRGKLRGLECFSTKNDGSMTEKLLAIAGKNGLAVTGGSDWHGPVHHPEIPLGGNWLPEKYYRLFMKAIKNR</sequence>
<dbReference type="SMART" id="SM00481">
    <property type="entry name" value="POLIIIAc"/>
    <property type="match status" value="1"/>
</dbReference>
<dbReference type="AlphaFoldDB" id="A0A1F5SM08"/>
<protein>
    <recommendedName>
        <fullName evidence="1">Polymerase/histidinol phosphatase N-terminal domain-containing protein</fullName>
    </recommendedName>
</protein>
<dbReference type="GO" id="GO:0004534">
    <property type="term" value="F:5'-3' RNA exonuclease activity"/>
    <property type="evidence" value="ECO:0007669"/>
    <property type="project" value="TreeGrafter"/>
</dbReference>
<dbReference type="PANTHER" id="PTHR42924:SF3">
    <property type="entry name" value="POLYMERASE_HISTIDINOL PHOSPHATASE N-TERMINAL DOMAIN-CONTAINING PROTEIN"/>
    <property type="match status" value="1"/>
</dbReference>
<dbReference type="GO" id="GO:0035312">
    <property type="term" value="F:5'-3' DNA exonuclease activity"/>
    <property type="evidence" value="ECO:0007669"/>
    <property type="project" value="TreeGrafter"/>
</dbReference>
<organism evidence="2 3">
    <name type="scientific">Candidatus Falkowbacteria bacterium RIFOXYA2_FULL_47_19</name>
    <dbReference type="NCBI Taxonomy" id="1797994"/>
    <lineage>
        <taxon>Bacteria</taxon>
        <taxon>Candidatus Falkowiibacteriota</taxon>
    </lineage>
</organism>
<evidence type="ECO:0000313" key="3">
    <source>
        <dbReference type="Proteomes" id="UP000178367"/>
    </source>
</evidence>
<accession>A0A1F5SM08</accession>
<reference evidence="2 3" key="1">
    <citation type="journal article" date="2016" name="Nat. Commun.">
        <title>Thousands of microbial genomes shed light on interconnected biogeochemical processes in an aquifer system.</title>
        <authorList>
            <person name="Anantharaman K."/>
            <person name="Brown C.T."/>
            <person name="Hug L.A."/>
            <person name="Sharon I."/>
            <person name="Castelle C.J."/>
            <person name="Probst A.J."/>
            <person name="Thomas B.C."/>
            <person name="Singh A."/>
            <person name="Wilkins M.J."/>
            <person name="Karaoz U."/>
            <person name="Brodie E.L."/>
            <person name="Williams K.H."/>
            <person name="Hubbard S.S."/>
            <person name="Banfield J.F."/>
        </authorList>
    </citation>
    <scope>NUCLEOTIDE SEQUENCE [LARGE SCALE GENOMIC DNA]</scope>
</reference>
<dbReference type="InterPro" id="IPR004013">
    <property type="entry name" value="PHP_dom"/>
</dbReference>
<evidence type="ECO:0000259" key="1">
    <source>
        <dbReference type="SMART" id="SM00481"/>
    </source>
</evidence>
<dbReference type="InterPro" id="IPR016195">
    <property type="entry name" value="Pol/histidinol_Pase-like"/>
</dbReference>
<dbReference type="PANTHER" id="PTHR42924">
    <property type="entry name" value="EXONUCLEASE"/>
    <property type="match status" value="1"/>
</dbReference>
<dbReference type="Proteomes" id="UP000178367">
    <property type="component" value="Unassembled WGS sequence"/>
</dbReference>
<dbReference type="SUPFAM" id="SSF89550">
    <property type="entry name" value="PHP domain-like"/>
    <property type="match status" value="1"/>
</dbReference>
<name>A0A1F5SM08_9BACT</name>